<dbReference type="InterPro" id="IPR046848">
    <property type="entry name" value="E_motif"/>
</dbReference>
<dbReference type="PANTHER" id="PTHR47926:SF411">
    <property type="entry name" value="PENTATRICOPEPTIDE REPEAT-CONTAINING PROTEIN"/>
    <property type="match status" value="1"/>
</dbReference>
<dbReference type="SUPFAM" id="SSF63825">
    <property type="entry name" value="YWTD domain"/>
    <property type="match status" value="1"/>
</dbReference>
<dbReference type="GO" id="GO:0009451">
    <property type="term" value="P:RNA modification"/>
    <property type="evidence" value="ECO:0007669"/>
    <property type="project" value="InterPro"/>
</dbReference>
<dbReference type="Pfam" id="PF14432">
    <property type="entry name" value="DYW_deaminase"/>
    <property type="match status" value="1"/>
</dbReference>
<evidence type="ECO:0000256" key="3">
    <source>
        <dbReference type="SAM" id="MobiDB-lite"/>
    </source>
</evidence>
<comment type="caution">
    <text evidence="5">The sequence shown here is derived from an EMBL/GenBank/DDBJ whole genome shotgun (WGS) entry which is preliminary data.</text>
</comment>
<dbReference type="InterPro" id="IPR002885">
    <property type="entry name" value="PPR_rpt"/>
</dbReference>
<dbReference type="InterPro" id="IPR046960">
    <property type="entry name" value="PPR_At4g14850-like_plant"/>
</dbReference>
<dbReference type="InterPro" id="IPR032867">
    <property type="entry name" value="DYW_dom"/>
</dbReference>
<dbReference type="GO" id="GO:0003723">
    <property type="term" value="F:RNA binding"/>
    <property type="evidence" value="ECO:0007669"/>
    <property type="project" value="InterPro"/>
</dbReference>
<keyword evidence="1" id="KW-0677">Repeat</keyword>
<dbReference type="OrthoDB" id="185373at2759"/>
<dbReference type="Gene3D" id="1.25.40.10">
    <property type="entry name" value="Tetratricopeptide repeat domain"/>
    <property type="match status" value="2"/>
</dbReference>
<reference evidence="5 6" key="1">
    <citation type="submission" date="2020-10" db="EMBL/GenBank/DDBJ databases">
        <title>The Coptis chinensis genome and diversification of protoberbering-type alkaloids.</title>
        <authorList>
            <person name="Wang B."/>
            <person name="Shu S."/>
            <person name="Song C."/>
            <person name="Liu Y."/>
        </authorList>
    </citation>
    <scope>NUCLEOTIDE SEQUENCE [LARGE SCALE GENOMIC DNA]</scope>
    <source>
        <strain evidence="5">HL-2020</strain>
        <tissue evidence="5">Leaf</tissue>
    </source>
</reference>
<protein>
    <recommendedName>
        <fullName evidence="4">DYW domain-containing protein</fullName>
    </recommendedName>
</protein>
<organism evidence="5 6">
    <name type="scientific">Coptis chinensis</name>
    <dbReference type="NCBI Taxonomy" id="261450"/>
    <lineage>
        <taxon>Eukaryota</taxon>
        <taxon>Viridiplantae</taxon>
        <taxon>Streptophyta</taxon>
        <taxon>Embryophyta</taxon>
        <taxon>Tracheophyta</taxon>
        <taxon>Spermatophyta</taxon>
        <taxon>Magnoliopsida</taxon>
        <taxon>Ranunculales</taxon>
        <taxon>Ranunculaceae</taxon>
        <taxon>Coptidoideae</taxon>
        <taxon>Coptis</taxon>
    </lineage>
</organism>
<dbReference type="FunFam" id="1.25.40.10:FF:000285">
    <property type="entry name" value="Pentatricopeptide repeat-containing protein, chloroplastic"/>
    <property type="match status" value="1"/>
</dbReference>
<feature type="domain" description="DYW" evidence="4">
    <location>
        <begin position="818"/>
        <end position="882"/>
    </location>
</feature>
<dbReference type="EMBL" id="JADFTS010000001">
    <property type="protein sequence ID" value="KAF9626166.1"/>
    <property type="molecule type" value="Genomic_DNA"/>
</dbReference>
<evidence type="ECO:0000256" key="2">
    <source>
        <dbReference type="PROSITE-ProRule" id="PRU00708"/>
    </source>
</evidence>
<feature type="compositionally biased region" description="Acidic residues" evidence="3">
    <location>
        <begin position="387"/>
        <end position="410"/>
    </location>
</feature>
<proteinExistence type="predicted"/>
<keyword evidence="6" id="KW-1185">Reference proteome</keyword>
<dbReference type="Pfam" id="PF13041">
    <property type="entry name" value="PPR_2"/>
    <property type="match status" value="1"/>
</dbReference>
<sequence length="908" mass="102600">MEGELVSLAALLMVVPEKVTTSVMGLRPDGCAIREAFCLGQKEGSFKASKRRLALSSRCQKLLIQIELLKASFLQRADRRVISPLIRSSQVLKLKLKGLKSKKKFKRIRSIELPEVLPYGFGFGTHVQIETVNRRHGVSRLSDCLFSKPIKSQTAELYFWEQDITLYMTHSLWKNCDLIGWNPNGWLLWMRQDTSLFYLDMMRWEVEEVSPLPPELEDCVLIDDEWRAAFTKDPKDPTNLTILMGSILSGGEHRFAILWLKGVEWNIHYLSNSYRREISGPTFDSDHDLIIWVSNGNTVETFALDDKHWTEWTVEEFVQGGGPVSVIYWNGHLYLYQDDDDRFARPRIYVKEVFGFRVGIIRKPPVNFYMVERSRGWVRRNAQVLEEAQEEGEEEEEEEAQEEGEEDDEEPLDALMSFLGALYLDRVTQMLEEEEGMQGEALENMALFMGAQFIDRVSQLVAPAPASASPTKMLFASNSLQRHLKLCSITEWVTEWESLKACADCHCKFAFIHDVILYLPLGIEPGKAFDELPEPNVVAWNAIVTACFRCGDVKGGELESAKRVFGEMTAKDEVSWSTMIVGFAHNGSFDEAFGFFRELTSVGMRANEVSLTGVLSACAQPGAFEFGKVLHGYIEKAGLGLIVSVSNALLDTYSRCGNVDMARSVFNWMMNDKNVISWTSMIAAYAMHGLGEEAVQLFYEMELLGICPDGITFISVFIHGDIKLAEQVKEQLSELDPNNSGDHVLLSNVYAVAGKWRDVAYVRKSMNDRRIKKSPGWSIIEVDKVMYSFVMGEGLNGVTHEANEKLVEIMSRIRIEGGYIPEVGSVLHDIEEEEKENAVSMHSEKLAVAFGISRLCRGSIIRVVKNLRVCRDCHTAMKLISEPESSFDLYGDDLLYEIPGAVGLGNYK</sequence>
<evidence type="ECO:0000313" key="6">
    <source>
        <dbReference type="Proteomes" id="UP000631114"/>
    </source>
</evidence>
<dbReference type="Pfam" id="PF20431">
    <property type="entry name" value="E_motif"/>
    <property type="match status" value="1"/>
</dbReference>
<evidence type="ECO:0000313" key="5">
    <source>
        <dbReference type="EMBL" id="KAF9626166.1"/>
    </source>
</evidence>
<dbReference type="PANTHER" id="PTHR47926">
    <property type="entry name" value="PENTATRICOPEPTIDE REPEAT-CONTAINING PROTEIN"/>
    <property type="match status" value="1"/>
</dbReference>
<feature type="repeat" description="PPR" evidence="2">
    <location>
        <begin position="674"/>
        <end position="708"/>
    </location>
</feature>
<dbReference type="AlphaFoldDB" id="A0A835IZB7"/>
<evidence type="ECO:0000259" key="4">
    <source>
        <dbReference type="Pfam" id="PF14432"/>
    </source>
</evidence>
<name>A0A835IZB7_9MAGN</name>
<dbReference type="PROSITE" id="PS51375">
    <property type="entry name" value="PPR"/>
    <property type="match status" value="2"/>
</dbReference>
<feature type="region of interest" description="Disordered" evidence="3">
    <location>
        <begin position="385"/>
        <end position="410"/>
    </location>
</feature>
<feature type="repeat" description="PPR" evidence="2">
    <location>
        <begin position="572"/>
        <end position="606"/>
    </location>
</feature>
<dbReference type="Pfam" id="PF01535">
    <property type="entry name" value="PPR"/>
    <property type="match status" value="2"/>
</dbReference>
<dbReference type="Proteomes" id="UP000631114">
    <property type="component" value="Unassembled WGS sequence"/>
</dbReference>
<accession>A0A835IZB7</accession>
<dbReference type="InterPro" id="IPR011990">
    <property type="entry name" value="TPR-like_helical_dom_sf"/>
</dbReference>
<evidence type="ECO:0000256" key="1">
    <source>
        <dbReference type="ARBA" id="ARBA00022737"/>
    </source>
</evidence>
<dbReference type="GO" id="GO:0008270">
    <property type="term" value="F:zinc ion binding"/>
    <property type="evidence" value="ECO:0007669"/>
    <property type="project" value="InterPro"/>
</dbReference>
<dbReference type="NCBIfam" id="TIGR00756">
    <property type="entry name" value="PPR"/>
    <property type="match status" value="2"/>
</dbReference>
<gene>
    <name evidence="5" type="ORF">IFM89_031293</name>
</gene>